<dbReference type="GO" id="GO:0008080">
    <property type="term" value="F:N-acetyltransferase activity"/>
    <property type="evidence" value="ECO:0007669"/>
    <property type="project" value="InterPro"/>
</dbReference>
<dbReference type="PROSITE" id="PS51186">
    <property type="entry name" value="GNAT"/>
    <property type="match status" value="1"/>
</dbReference>
<sequence>MEAKNALNIRRLGGKEKLPMDLLLLADPSREMVMAYANRGECYVAEIEEKVIGVYILLPARPGIVELANVAVAKEYQGKGFGKRLVLDAIRRAGKRGFKTIEVGTGNSSISQLALYQKCGFRITGVDRGFFVRHYAETIYENGIRCRDMVRLSLDLVETTCKG</sequence>
<dbReference type="Gene3D" id="3.40.630.30">
    <property type="match status" value="1"/>
</dbReference>
<accession>A0A150K8J6</accession>
<organism evidence="3 4">
    <name type="scientific">Heyndrickxia coagulans</name>
    <name type="common">Weizmannia coagulans</name>
    <dbReference type="NCBI Taxonomy" id="1398"/>
    <lineage>
        <taxon>Bacteria</taxon>
        <taxon>Bacillati</taxon>
        <taxon>Bacillota</taxon>
        <taxon>Bacilli</taxon>
        <taxon>Bacillales</taxon>
        <taxon>Bacillaceae</taxon>
        <taxon>Heyndrickxia</taxon>
    </lineage>
</organism>
<dbReference type="EMBL" id="LQYI01000085">
    <property type="protein sequence ID" value="KYC65897.1"/>
    <property type="molecule type" value="Genomic_DNA"/>
</dbReference>
<keyword evidence="1" id="KW-0808">Transferase</keyword>
<dbReference type="PANTHER" id="PTHR13947">
    <property type="entry name" value="GNAT FAMILY N-ACETYLTRANSFERASE"/>
    <property type="match status" value="1"/>
</dbReference>
<reference evidence="3 4" key="1">
    <citation type="submission" date="2016-01" db="EMBL/GenBank/DDBJ databases">
        <title>Genome Sequences of Twelve Sporeforming Bacillus Species Isolated from Foods.</title>
        <authorList>
            <person name="Berendsen E.M."/>
            <person name="Wells-Bennik M.H."/>
            <person name="Krawcyk A.O."/>
            <person name="De Jong A."/>
            <person name="Holsappel S."/>
            <person name="Eijlander R.T."/>
            <person name="Kuipers O.P."/>
        </authorList>
    </citation>
    <scope>NUCLEOTIDE SEQUENCE [LARGE SCALE GENOMIC DNA]</scope>
    <source>
        <strain evidence="3 4">B4099</strain>
    </source>
</reference>
<dbReference type="InterPro" id="IPR000182">
    <property type="entry name" value="GNAT_dom"/>
</dbReference>
<evidence type="ECO:0000313" key="3">
    <source>
        <dbReference type="EMBL" id="KYC65897.1"/>
    </source>
</evidence>
<proteinExistence type="predicted"/>
<dbReference type="InterPro" id="IPR016181">
    <property type="entry name" value="Acyl_CoA_acyltransferase"/>
</dbReference>
<dbReference type="Pfam" id="PF00583">
    <property type="entry name" value="Acetyltransf_1"/>
    <property type="match status" value="1"/>
</dbReference>
<protein>
    <recommendedName>
        <fullName evidence="2">N-acetyltransferase domain-containing protein</fullName>
    </recommendedName>
</protein>
<comment type="caution">
    <text evidence="3">The sequence shown here is derived from an EMBL/GenBank/DDBJ whole genome shotgun (WGS) entry which is preliminary data.</text>
</comment>
<evidence type="ECO:0000256" key="1">
    <source>
        <dbReference type="ARBA" id="ARBA00022679"/>
    </source>
</evidence>
<dbReference type="SUPFAM" id="SSF55729">
    <property type="entry name" value="Acyl-CoA N-acyltransferases (Nat)"/>
    <property type="match status" value="1"/>
</dbReference>
<dbReference type="Proteomes" id="UP000075304">
    <property type="component" value="Unassembled WGS sequence"/>
</dbReference>
<dbReference type="AlphaFoldDB" id="A0A150K8J6"/>
<name>A0A150K8J6_HEYCO</name>
<dbReference type="InterPro" id="IPR050769">
    <property type="entry name" value="NAT_camello-type"/>
</dbReference>
<dbReference type="PANTHER" id="PTHR13947:SF37">
    <property type="entry name" value="LD18367P"/>
    <property type="match status" value="1"/>
</dbReference>
<evidence type="ECO:0000313" key="4">
    <source>
        <dbReference type="Proteomes" id="UP000075304"/>
    </source>
</evidence>
<feature type="domain" description="N-acetyltransferase" evidence="2">
    <location>
        <begin position="1"/>
        <end position="142"/>
    </location>
</feature>
<dbReference type="CDD" id="cd04301">
    <property type="entry name" value="NAT_SF"/>
    <property type="match status" value="1"/>
</dbReference>
<evidence type="ECO:0000259" key="2">
    <source>
        <dbReference type="PROSITE" id="PS51186"/>
    </source>
</evidence>
<gene>
    <name evidence="3" type="ORF">B4099_3527</name>
</gene>
<dbReference type="PATRIC" id="fig|1398.25.peg.269"/>